<dbReference type="InterPro" id="IPR011009">
    <property type="entry name" value="Kinase-like_dom_sf"/>
</dbReference>
<reference evidence="2" key="2">
    <citation type="journal article" date="2019" name="IMA Fungus">
        <title>Genome sequencing and comparison of five Tilletia species to identify candidate genes for the detection of regulated species infecting wheat.</title>
        <authorList>
            <person name="Nguyen H.D.T."/>
            <person name="Sultana T."/>
            <person name="Kesanakurti P."/>
            <person name="Hambleton S."/>
        </authorList>
    </citation>
    <scope>NUCLEOTIDE SEQUENCE</scope>
    <source>
        <strain evidence="2">DAOMC 236416</strain>
    </source>
</reference>
<organism evidence="2 3">
    <name type="scientific">Tilletia indica</name>
    <dbReference type="NCBI Taxonomy" id="43049"/>
    <lineage>
        <taxon>Eukaryota</taxon>
        <taxon>Fungi</taxon>
        <taxon>Dikarya</taxon>
        <taxon>Basidiomycota</taxon>
        <taxon>Ustilaginomycotina</taxon>
        <taxon>Exobasidiomycetes</taxon>
        <taxon>Tilletiales</taxon>
        <taxon>Tilletiaceae</taxon>
        <taxon>Tilletia</taxon>
    </lineage>
</organism>
<reference evidence="2" key="1">
    <citation type="submission" date="2016-04" db="EMBL/GenBank/DDBJ databases">
        <authorList>
            <person name="Nguyen H.D."/>
            <person name="Samba Siva P."/>
            <person name="Cullis J."/>
            <person name="Levesque C.A."/>
            <person name="Hambleton S."/>
        </authorList>
    </citation>
    <scope>NUCLEOTIDE SEQUENCE</scope>
    <source>
        <strain evidence="2">DAOMC 236416</strain>
    </source>
</reference>
<protein>
    <recommendedName>
        <fullName evidence="4">Aminoglycoside phosphotransferase domain-containing protein</fullName>
    </recommendedName>
</protein>
<dbReference type="SUPFAM" id="SSF56112">
    <property type="entry name" value="Protein kinase-like (PK-like)"/>
    <property type="match status" value="1"/>
</dbReference>
<feature type="compositionally biased region" description="Polar residues" evidence="1">
    <location>
        <begin position="8"/>
        <end position="18"/>
    </location>
</feature>
<name>A0A177THI7_9BASI</name>
<dbReference type="PANTHER" id="PTHR21310:SF56">
    <property type="entry name" value="AMINOGLYCOSIDE PHOSPHOTRANSFERASE DOMAIN-CONTAINING PROTEIN"/>
    <property type="match status" value="1"/>
</dbReference>
<comment type="caution">
    <text evidence="2">The sequence shown here is derived from an EMBL/GenBank/DDBJ whole genome shotgun (WGS) entry which is preliminary data.</text>
</comment>
<evidence type="ECO:0000256" key="1">
    <source>
        <dbReference type="SAM" id="MobiDB-lite"/>
    </source>
</evidence>
<accession>A0A177THI7</accession>
<dbReference type="PANTHER" id="PTHR21310">
    <property type="entry name" value="AMINOGLYCOSIDE PHOSPHOTRANSFERASE-RELATED-RELATED"/>
    <property type="match status" value="1"/>
</dbReference>
<dbReference type="InterPro" id="IPR051678">
    <property type="entry name" value="AGP_Transferase"/>
</dbReference>
<gene>
    <name evidence="2" type="ORF">A4X13_0g3869</name>
</gene>
<keyword evidence="3" id="KW-1185">Reference proteome</keyword>
<evidence type="ECO:0000313" key="2">
    <source>
        <dbReference type="EMBL" id="KAE8251732.1"/>
    </source>
</evidence>
<dbReference type="AlphaFoldDB" id="A0A177THI7"/>
<dbReference type="EMBL" id="LWDF02000233">
    <property type="protein sequence ID" value="KAE8251732.1"/>
    <property type="molecule type" value="Genomic_DNA"/>
</dbReference>
<evidence type="ECO:0000313" key="3">
    <source>
        <dbReference type="Proteomes" id="UP000077521"/>
    </source>
</evidence>
<sequence>MARRDKTQPAQRCPSSDTEVSRRRPETPLSSSDEEEGFQSLNEDYTWDDDSSSSGLTIQLEPRRPFEYFRPKVEALVRGLQDVGHLPPSRNVYIARLPGNPTYRMFRIGLDSELSQVLRVARRSDHDIRPTTRMICWLSQHTQLPVSNLLFRHRTANNPLGRPWLMTSFLPGVPLATVYHTMSVQERSSIAWQLARLINNIACAPVPAEIGRVVIDDSGKLTVEALPSSPALTSTSLPQPSARKHGLAAYHTDRLNGSALLSSSWLRLVKKKRSADFGGASPAISTPKSPSSLAAIHHKVFGEKSASEKQESVLFHPGLDPRNVYVQLSGNPWAQPSASPFFSHWTISGIVSWDDCRVVPIDEAFQTPAYLTDQPCTKTRVCRSGCICVANDDLPPGAVENVRQYFHSGLREYRSQALEARAAKSSNNVSFGSRIKHVLNFKTSRLFPKKKVIPASASRKQRNNSSARRA</sequence>
<proteinExistence type="predicted"/>
<dbReference type="Proteomes" id="UP000077521">
    <property type="component" value="Unassembled WGS sequence"/>
</dbReference>
<evidence type="ECO:0008006" key="4">
    <source>
        <dbReference type="Google" id="ProtNLM"/>
    </source>
</evidence>
<feature type="region of interest" description="Disordered" evidence="1">
    <location>
        <begin position="1"/>
        <end position="56"/>
    </location>
</feature>